<dbReference type="Proteomes" id="UP001174209">
    <property type="component" value="Unassembled WGS sequence"/>
</dbReference>
<comment type="caution">
    <text evidence="1">The sequence shown here is derived from an EMBL/GenBank/DDBJ whole genome shotgun (WGS) entry which is preliminary data.</text>
</comment>
<dbReference type="SUPFAM" id="SSF159888">
    <property type="entry name" value="YdhG-like"/>
    <property type="match status" value="1"/>
</dbReference>
<name>A0ABT8JXS5_9MICC</name>
<evidence type="ECO:0000313" key="1">
    <source>
        <dbReference type="EMBL" id="MDN4609965.1"/>
    </source>
</evidence>
<gene>
    <name evidence="1" type="ORF">P5G52_03710</name>
</gene>
<keyword evidence="2" id="KW-1185">Reference proteome</keyword>
<dbReference type="EMBL" id="JAROCG010000001">
    <property type="protein sequence ID" value="MDN4609965.1"/>
    <property type="molecule type" value="Genomic_DNA"/>
</dbReference>
<evidence type="ECO:0000313" key="2">
    <source>
        <dbReference type="Proteomes" id="UP001174209"/>
    </source>
</evidence>
<accession>A0ABT8JXS5</accession>
<protein>
    <submittedName>
        <fullName evidence="1">DUF1801 domain-containing protein</fullName>
    </submittedName>
</protein>
<proteinExistence type="predicted"/>
<reference evidence="1" key="1">
    <citation type="submission" date="2023-06" db="EMBL/GenBank/DDBJ databases">
        <title>MT1 and MT2 Draft Genomes of Novel Species.</title>
        <authorList>
            <person name="Venkateswaran K."/>
        </authorList>
    </citation>
    <scope>NUCLEOTIDE SEQUENCE</scope>
    <source>
        <strain evidence="1">IIF3SC-B10</strain>
    </source>
</reference>
<dbReference type="RefSeq" id="WP_301224784.1">
    <property type="nucleotide sequence ID" value="NZ_JAROCG010000001.1"/>
</dbReference>
<sequence>MGSVDDTIGELRESDRAYLQHVVDVVRAARTDTEDGWSYGLPALLLEGKPLVAVAAAAKHLSLYPFSSAVIDAVALSLGGFSLSRGTIRFSAANPLPDAVVREIVRLRSLEITGE</sequence>
<organism evidence="1 2">
    <name type="scientific">Arthrobacter burdickii</name>
    <dbReference type="NCBI Taxonomy" id="3035920"/>
    <lineage>
        <taxon>Bacteria</taxon>
        <taxon>Bacillati</taxon>
        <taxon>Actinomycetota</taxon>
        <taxon>Actinomycetes</taxon>
        <taxon>Micrococcales</taxon>
        <taxon>Micrococcaceae</taxon>
        <taxon>Arthrobacter</taxon>
    </lineage>
</organism>
<dbReference type="Gene3D" id="3.90.1150.200">
    <property type="match status" value="1"/>
</dbReference>